<dbReference type="GO" id="GO:0016757">
    <property type="term" value="F:glycosyltransferase activity"/>
    <property type="evidence" value="ECO:0007669"/>
    <property type="project" value="TreeGrafter"/>
</dbReference>
<proteinExistence type="predicted"/>
<organism evidence="3 4">
    <name type="scientific">Actinacidiphila oryziradicis</name>
    <dbReference type="NCBI Taxonomy" id="2571141"/>
    <lineage>
        <taxon>Bacteria</taxon>
        <taxon>Bacillati</taxon>
        <taxon>Actinomycetota</taxon>
        <taxon>Actinomycetes</taxon>
        <taxon>Kitasatosporales</taxon>
        <taxon>Streptomycetaceae</taxon>
        <taxon>Actinacidiphila</taxon>
    </lineage>
</organism>
<dbReference type="NCBIfam" id="NF038011">
    <property type="entry name" value="PelF"/>
    <property type="match status" value="1"/>
</dbReference>
<protein>
    <recommendedName>
        <fullName evidence="1">D-inositol 3-phosphate glycosyltransferase</fullName>
    </recommendedName>
</protein>
<dbReference type="EMBL" id="SUMC01000013">
    <property type="protein sequence ID" value="TKA10594.1"/>
    <property type="molecule type" value="Genomic_DNA"/>
</dbReference>
<name>A0A4U0SL64_9ACTN</name>
<gene>
    <name evidence="3" type="ORF">FCI23_16605</name>
</gene>
<feature type="domain" description="DUF3492" evidence="2">
    <location>
        <begin position="1"/>
        <end position="265"/>
    </location>
</feature>
<sequence>MRIAMLAEGGYPYARGEGSAWCDRLVRGLARHEFEVYALTRTGAHGTLTQPPNVTRVRSLRLYGPPPVGGASRRRGLVLAQYRDLAGVLAGGGESRDRFATALYGLAELARGDRGVPGVLRSEQALGALEDACRGSGGAMGVSDLLIAADLLERALRPMSARWYHPHGEGLARADLCHAVSGGAAVLPGLLAKRFFGTPLLVTEYGVRLRETLLAQRAAGLSAPVRALLTAFHRLLAEEAYRQAALITPGNAHARRWQERGGADRARIRVVYPGMDHARLAPAAGSGGGRTLVWVGRMGPAKDLAGLLQAFAAVRAAEPGARLRIVGTAEEAGGTEEYPAYCRALAARLFPGGAGDAVSFGTVGSSETPGLAEAYGSGDVVVLSSMVEGFPVTLVEAMFCGRATVSTDVGAVREVIGGTGLVVPPRDPAALAAACLALLRDPERRARLGAAGRERALELFTVEQNLAAFRDIYLDLVADPAGLASPAEIPIPGHWHADHPGHRRPAWAHESACVGAARQEDPA</sequence>
<dbReference type="OrthoDB" id="9772485at2"/>
<dbReference type="Gene3D" id="3.40.50.2000">
    <property type="entry name" value="Glycogen Phosphorylase B"/>
    <property type="match status" value="2"/>
</dbReference>
<dbReference type="InterPro" id="IPR047691">
    <property type="entry name" value="PelF-like"/>
</dbReference>
<dbReference type="SUPFAM" id="SSF53756">
    <property type="entry name" value="UDP-Glycosyltransferase/glycogen phosphorylase"/>
    <property type="match status" value="1"/>
</dbReference>
<dbReference type="AlphaFoldDB" id="A0A4U0SL64"/>
<evidence type="ECO:0000256" key="1">
    <source>
        <dbReference type="ARBA" id="ARBA00021292"/>
    </source>
</evidence>
<evidence type="ECO:0000313" key="3">
    <source>
        <dbReference type="EMBL" id="TKA10594.1"/>
    </source>
</evidence>
<evidence type="ECO:0000259" key="2">
    <source>
        <dbReference type="Pfam" id="PF11997"/>
    </source>
</evidence>
<evidence type="ECO:0000313" key="4">
    <source>
        <dbReference type="Proteomes" id="UP000305778"/>
    </source>
</evidence>
<dbReference type="PANTHER" id="PTHR12526">
    <property type="entry name" value="GLYCOSYLTRANSFERASE"/>
    <property type="match status" value="1"/>
</dbReference>
<reference evidence="3 4" key="1">
    <citation type="submission" date="2019-04" db="EMBL/GenBank/DDBJ databases">
        <title>Streptomyces oryziradicis sp. nov., a novel actinomycete isolated from rhizosphere soil of rice (Oryza sativa L.).</title>
        <authorList>
            <person name="Li C."/>
        </authorList>
    </citation>
    <scope>NUCLEOTIDE SEQUENCE [LARGE SCALE GENOMIC DNA]</scope>
    <source>
        <strain evidence="3 4">NEAU-C40</strain>
    </source>
</reference>
<accession>A0A4U0SL64</accession>
<dbReference type="Pfam" id="PF13692">
    <property type="entry name" value="Glyco_trans_1_4"/>
    <property type="match status" value="1"/>
</dbReference>
<comment type="caution">
    <text evidence="3">The sequence shown here is derived from an EMBL/GenBank/DDBJ whole genome shotgun (WGS) entry which is preliminary data.</text>
</comment>
<dbReference type="RefSeq" id="WP_136724664.1">
    <property type="nucleotide sequence ID" value="NZ_SUMC01000013.1"/>
</dbReference>
<dbReference type="Pfam" id="PF11997">
    <property type="entry name" value="DUF3492"/>
    <property type="match status" value="1"/>
</dbReference>
<dbReference type="InterPro" id="IPR022622">
    <property type="entry name" value="DUF3492"/>
</dbReference>
<keyword evidence="4" id="KW-1185">Reference proteome</keyword>
<dbReference type="PANTHER" id="PTHR12526:SF636">
    <property type="entry name" value="BLL3647 PROTEIN"/>
    <property type="match status" value="1"/>
</dbReference>
<dbReference type="Proteomes" id="UP000305778">
    <property type="component" value="Unassembled WGS sequence"/>
</dbReference>